<dbReference type="GO" id="GO:0006508">
    <property type="term" value="P:proteolysis"/>
    <property type="evidence" value="ECO:0007669"/>
    <property type="project" value="UniProtKB-KW"/>
</dbReference>
<evidence type="ECO:0000259" key="14">
    <source>
        <dbReference type="Pfam" id="PF02163"/>
    </source>
</evidence>
<evidence type="ECO:0000256" key="12">
    <source>
        <dbReference type="ARBA" id="ARBA00023136"/>
    </source>
</evidence>
<dbReference type="Proteomes" id="UP000177235">
    <property type="component" value="Unassembled WGS sequence"/>
</dbReference>
<dbReference type="EMBL" id="MFFF01000025">
    <property type="protein sequence ID" value="OGE98884.1"/>
    <property type="molecule type" value="Genomic_DNA"/>
</dbReference>
<comment type="subcellular location">
    <subcellularLocation>
        <location evidence="2">Cell membrane</location>
        <topology evidence="2">Multi-pass membrane protein</topology>
    </subcellularLocation>
</comment>
<dbReference type="PANTHER" id="PTHR35864:SF1">
    <property type="entry name" value="ZINC METALLOPROTEASE YWHC-RELATED"/>
    <property type="match status" value="1"/>
</dbReference>
<dbReference type="AlphaFoldDB" id="A0A1F5Q9L7"/>
<comment type="caution">
    <text evidence="15">The sequence shown here is derived from an EMBL/GenBank/DDBJ whole genome shotgun (WGS) entry which is preliminary data.</text>
</comment>
<evidence type="ECO:0000256" key="9">
    <source>
        <dbReference type="ARBA" id="ARBA00022833"/>
    </source>
</evidence>
<evidence type="ECO:0000256" key="2">
    <source>
        <dbReference type="ARBA" id="ARBA00004651"/>
    </source>
</evidence>
<evidence type="ECO:0000256" key="10">
    <source>
        <dbReference type="ARBA" id="ARBA00022989"/>
    </source>
</evidence>
<accession>A0A1F5Q9L7</accession>
<protein>
    <recommendedName>
        <fullName evidence="14">Peptidase M50 domain-containing protein</fullName>
    </recommendedName>
</protein>
<keyword evidence="9" id="KW-0862">Zinc</keyword>
<dbReference type="InterPro" id="IPR052348">
    <property type="entry name" value="Metallopeptidase_M50B"/>
</dbReference>
<feature type="domain" description="Peptidase M50" evidence="14">
    <location>
        <begin position="132"/>
        <end position="191"/>
    </location>
</feature>
<evidence type="ECO:0000256" key="4">
    <source>
        <dbReference type="ARBA" id="ARBA00022475"/>
    </source>
</evidence>
<sequence length="218" mass="23985">MMEIIIILIILLFSAVIHEVCHGVMAYRLGDDTAKIAGRLTLNPIPHIDPFGSIILPLMFFAPSILYFLQTGTFLPPRMMLGMAKPVPVNYFNLKKPKRDMALVSLAGPGSNLLLAICFALPIRLGQVAPGTGSFEFLLLATAVNLSLAIFNLLPVPPLDGFKIFASLFPEEQANRLLEFERFGFFILILLLLSGMLPIVVFPIFRFISALILGFPIG</sequence>
<feature type="transmembrane region" description="Helical" evidence="13">
    <location>
        <begin position="135"/>
        <end position="154"/>
    </location>
</feature>
<feature type="transmembrane region" description="Helical" evidence="13">
    <location>
        <begin position="50"/>
        <end position="69"/>
    </location>
</feature>
<evidence type="ECO:0000256" key="11">
    <source>
        <dbReference type="ARBA" id="ARBA00023049"/>
    </source>
</evidence>
<gene>
    <name evidence="15" type="ORF">A3J05_03290</name>
</gene>
<keyword evidence="11" id="KW-0482">Metalloprotease</keyword>
<evidence type="ECO:0000256" key="3">
    <source>
        <dbReference type="ARBA" id="ARBA00007931"/>
    </source>
</evidence>
<keyword evidence="5" id="KW-0645">Protease</keyword>
<comment type="cofactor">
    <cofactor evidence="1">
        <name>Zn(2+)</name>
        <dbReference type="ChEBI" id="CHEBI:29105"/>
    </cofactor>
</comment>
<dbReference type="CDD" id="cd06158">
    <property type="entry name" value="S2P-M50_like_1"/>
    <property type="match status" value="1"/>
</dbReference>
<dbReference type="GO" id="GO:0008237">
    <property type="term" value="F:metallopeptidase activity"/>
    <property type="evidence" value="ECO:0007669"/>
    <property type="project" value="UniProtKB-KW"/>
</dbReference>
<organism evidence="15 16">
    <name type="scientific">Candidatus Doudnabacteria bacterium RIFCSPLOWO2_02_FULL_48_13</name>
    <dbReference type="NCBI Taxonomy" id="1817845"/>
    <lineage>
        <taxon>Bacteria</taxon>
        <taxon>Candidatus Doudnaibacteriota</taxon>
    </lineage>
</organism>
<evidence type="ECO:0000256" key="1">
    <source>
        <dbReference type="ARBA" id="ARBA00001947"/>
    </source>
</evidence>
<evidence type="ECO:0000256" key="7">
    <source>
        <dbReference type="ARBA" id="ARBA00022723"/>
    </source>
</evidence>
<dbReference type="PANTHER" id="PTHR35864">
    <property type="entry name" value="ZINC METALLOPROTEASE MJ0611-RELATED"/>
    <property type="match status" value="1"/>
</dbReference>
<comment type="similarity">
    <text evidence="3">Belongs to the peptidase M50B family.</text>
</comment>
<reference evidence="15 16" key="1">
    <citation type="journal article" date="2016" name="Nat. Commun.">
        <title>Thousands of microbial genomes shed light on interconnected biogeochemical processes in an aquifer system.</title>
        <authorList>
            <person name="Anantharaman K."/>
            <person name="Brown C.T."/>
            <person name="Hug L.A."/>
            <person name="Sharon I."/>
            <person name="Castelle C.J."/>
            <person name="Probst A.J."/>
            <person name="Thomas B.C."/>
            <person name="Singh A."/>
            <person name="Wilkins M.J."/>
            <person name="Karaoz U."/>
            <person name="Brodie E.L."/>
            <person name="Williams K.H."/>
            <person name="Hubbard S.S."/>
            <person name="Banfield J.F."/>
        </authorList>
    </citation>
    <scope>NUCLEOTIDE SEQUENCE [LARGE SCALE GENOMIC DNA]</scope>
</reference>
<evidence type="ECO:0000313" key="16">
    <source>
        <dbReference type="Proteomes" id="UP000177235"/>
    </source>
</evidence>
<keyword evidence="4" id="KW-1003">Cell membrane</keyword>
<dbReference type="InterPro" id="IPR044537">
    <property type="entry name" value="Rip2-like"/>
</dbReference>
<dbReference type="InterPro" id="IPR008915">
    <property type="entry name" value="Peptidase_M50"/>
</dbReference>
<keyword evidence="8" id="KW-0378">Hydrolase</keyword>
<evidence type="ECO:0000256" key="5">
    <source>
        <dbReference type="ARBA" id="ARBA00022670"/>
    </source>
</evidence>
<evidence type="ECO:0000313" key="15">
    <source>
        <dbReference type="EMBL" id="OGE98884.1"/>
    </source>
</evidence>
<dbReference type="GO" id="GO:0005886">
    <property type="term" value="C:plasma membrane"/>
    <property type="evidence" value="ECO:0007669"/>
    <property type="project" value="UniProtKB-SubCell"/>
</dbReference>
<feature type="transmembrane region" description="Helical" evidence="13">
    <location>
        <begin position="183"/>
        <end position="205"/>
    </location>
</feature>
<evidence type="ECO:0000256" key="6">
    <source>
        <dbReference type="ARBA" id="ARBA00022692"/>
    </source>
</evidence>
<evidence type="ECO:0000256" key="8">
    <source>
        <dbReference type="ARBA" id="ARBA00022801"/>
    </source>
</evidence>
<keyword evidence="12 13" id="KW-0472">Membrane</keyword>
<evidence type="ECO:0000256" key="13">
    <source>
        <dbReference type="SAM" id="Phobius"/>
    </source>
</evidence>
<proteinExistence type="inferred from homology"/>
<keyword evidence="10 13" id="KW-1133">Transmembrane helix</keyword>
<feature type="transmembrane region" description="Helical" evidence="13">
    <location>
        <begin position="101"/>
        <end position="123"/>
    </location>
</feature>
<dbReference type="GO" id="GO:0046872">
    <property type="term" value="F:metal ion binding"/>
    <property type="evidence" value="ECO:0007669"/>
    <property type="project" value="UniProtKB-KW"/>
</dbReference>
<dbReference type="Pfam" id="PF02163">
    <property type="entry name" value="Peptidase_M50"/>
    <property type="match status" value="1"/>
</dbReference>
<keyword evidence="6 13" id="KW-0812">Transmembrane</keyword>
<keyword evidence="7" id="KW-0479">Metal-binding</keyword>
<name>A0A1F5Q9L7_9BACT</name>